<proteinExistence type="predicted"/>
<protein>
    <recommendedName>
        <fullName evidence="1">MobA-like NTP transferase domain-containing protein</fullName>
    </recommendedName>
</protein>
<dbReference type="Proteomes" id="UP000054705">
    <property type="component" value="Unassembled WGS sequence"/>
</dbReference>
<name>A0A101HU04_9FIRM</name>
<dbReference type="Pfam" id="PF12804">
    <property type="entry name" value="NTP_transf_3"/>
    <property type="match status" value="1"/>
</dbReference>
<dbReference type="EMBL" id="LGGS01000040">
    <property type="protein sequence ID" value="KUK83241.1"/>
    <property type="molecule type" value="Genomic_DNA"/>
</dbReference>
<feature type="domain" description="MobA-like NTP transferase" evidence="1">
    <location>
        <begin position="25"/>
        <end position="134"/>
    </location>
</feature>
<dbReference type="GO" id="GO:0016779">
    <property type="term" value="F:nucleotidyltransferase activity"/>
    <property type="evidence" value="ECO:0007669"/>
    <property type="project" value="UniProtKB-ARBA"/>
</dbReference>
<dbReference type="Gene3D" id="3.90.550.10">
    <property type="entry name" value="Spore Coat Polysaccharide Biosynthesis Protein SpsA, Chain A"/>
    <property type="match status" value="1"/>
</dbReference>
<dbReference type="PATRIC" id="fig|110500.4.peg.487"/>
<dbReference type="InterPro" id="IPR025877">
    <property type="entry name" value="MobA-like_NTP_Trfase"/>
</dbReference>
<organism evidence="2 3">
    <name type="scientific">Pelotomaculum thermopropionicum</name>
    <dbReference type="NCBI Taxonomy" id="110500"/>
    <lineage>
        <taxon>Bacteria</taxon>
        <taxon>Bacillati</taxon>
        <taxon>Bacillota</taxon>
        <taxon>Clostridia</taxon>
        <taxon>Eubacteriales</taxon>
        <taxon>Desulfotomaculaceae</taxon>
        <taxon>Pelotomaculum</taxon>
    </lineage>
</organism>
<comment type="caution">
    <text evidence="2">The sequence shown here is derived from an EMBL/GenBank/DDBJ whole genome shotgun (WGS) entry which is preliminary data.</text>
</comment>
<dbReference type="SUPFAM" id="SSF53448">
    <property type="entry name" value="Nucleotide-diphospho-sugar transferases"/>
    <property type="match status" value="1"/>
</dbReference>
<gene>
    <name evidence="2" type="ORF">XD97_0233</name>
</gene>
<evidence type="ECO:0000259" key="1">
    <source>
        <dbReference type="Pfam" id="PF12804"/>
    </source>
</evidence>
<dbReference type="InterPro" id="IPR029044">
    <property type="entry name" value="Nucleotide-diphossugar_trans"/>
</dbReference>
<reference evidence="3" key="1">
    <citation type="journal article" date="2015" name="MBio">
        <title>Genome-Resolved Metagenomic Analysis Reveals Roles for Candidate Phyla and Other Microbial Community Members in Biogeochemical Transformations in Oil Reservoirs.</title>
        <authorList>
            <person name="Hu P."/>
            <person name="Tom L."/>
            <person name="Singh A."/>
            <person name="Thomas B.C."/>
            <person name="Baker B.J."/>
            <person name="Piceno Y.M."/>
            <person name="Andersen G.L."/>
            <person name="Banfield J.F."/>
        </authorList>
    </citation>
    <scope>NUCLEOTIDE SEQUENCE [LARGE SCALE GENOMIC DNA]</scope>
</reference>
<evidence type="ECO:0000313" key="3">
    <source>
        <dbReference type="Proteomes" id="UP000054705"/>
    </source>
</evidence>
<dbReference type="AlphaFoldDB" id="A0A101HU04"/>
<evidence type="ECO:0000313" key="2">
    <source>
        <dbReference type="EMBL" id="KUK83241.1"/>
    </source>
</evidence>
<accession>A0A101HU04</accession>
<sequence length="254" mass="27906">MLDAVVLAGSRNDGLLKECSPVEYEALIPVGSRAMVEYVIEALLGTRRIRRVLVVGPTDRLATLPAGERVSIINSAGGIMENIEAALKRLSGEKRVLLATSDIPLLTSRSVDNFLNLCGDMSCDLYYPIIEKHLIEEIFPDARRTYVRLKEGVFTGGNLFLINPAVYKRCVENGRKIIDLRKSPIGLCRVLGVTFLVKYICRMLALADAEKKVSELLGIRGAVVRSAFPEVGVDVDKPGDLELVLKVLSNQLPQ</sequence>